<dbReference type="AlphaFoldDB" id="A0A8S1RTG0"/>
<sequence length="635" mass="75340">MFIKSITYIKQFIGQHQIIIRDEEQVSSNSPKRQPIQFQNQECLFFDSYAHQWLKKKYQIEFINNKQEIIYIFNGSTVRVKKFTFLEPDVFDNLEQINYLEWVGKYGKKHQKIAKWGINWNGQNLQKVGGYYSESGQKIGLWKELIKNYCSKVHVFEEGEYIDDKKIGRWKYIYQNKIIGLGSYDKDQKKIGRWVELWESFWDGALVTYNGEYNLKGIKIGKWEIHFDRWGDGKYKQIGFGQYDQQEIQQKVGRWVELWEGFWQDAQVTFNGEYNKVGIKIGRWDINFDKWGNGKNQQIGGGLYDQKGNKVGHWVELDLGFGYYKQITYNGEYNMKSLKEGRWNILACGKEIGGGSYDQKGIKIGKWADLDEEFDQSKQVIYNGVYNTKGKKEGRWDIHFCEKEEKYQQIGGGTYDLEGYKIGQWLELHEEFKRDKQVTCNGEYNMKGQKIGRWNILNSNQKNLFSGCVIYDESGNQIYKSENDSIIFVGQFKNRMKIDRWDILYKENQKEYIQIGGGSYNQMENKFGRWVEIDEEFNQSKQVIYNGVYNMKGIKEGRWDIHFSEQQGKYKLIGGGSYNKDGIKIGKWEELDRFFMKYYQIIYIGEYNLKGIKIGTWVEMNIKEDYKCGEKKYEE</sequence>
<comment type="caution">
    <text evidence="1">The sequence shown here is derived from an EMBL/GenBank/DDBJ whole genome shotgun (WGS) entry which is preliminary data.</text>
</comment>
<protein>
    <submittedName>
        <fullName evidence="1">Uncharacterized protein</fullName>
    </submittedName>
</protein>
<dbReference type="PANTHER" id="PTHR33706">
    <property type="entry name" value="MORN VARIANT REPEAT PROTEIN"/>
    <property type="match status" value="1"/>
</dbReference>
<accession>A0A8S1RTG0</accession>
<evidence type="ECO:0000313" key="1">
    <source>
        <dbReference type="EMBL" id="CAD8130677.1"/>
    </source>
</evidence>
<name>A0A8S1RTG0_9CILI</name>
<evidence type="ECO:0000313" key="2">
    <source>
        <dbReference type="Proteomes" id="UP000692954"/>
    </source>
</evidence>
<dbReference type="OrthoDB" id="5981048at2759"/>
<dbReference type="EMBL" id="CAJJDN010000315">
    <property type="protein sequence ID" value="CAD8130677.1"/>
    <property type="molecule type" value="Genomic_DNA"/>
</dbReference>
<dbReference type="Proteomes" id="UP000692954">
    <property type="component" value="Unassembled WGS sequence"/>
</dbReference>
<proteinExistence type="predicted"/>
<keyword evidence="2" id="KW-1185">Reference proteome</keyword>
<organism evidence="1 2">
    <name type="scientific">Paramecium sonneborni</name>
    <dbReference type="NCBI Taxonomy" id="65129"/>
    <lineage>
        <taxon>Eukaryota</taxon>
        <taxon>Sar</taxon>
        <taxon>Alveolata</taxon>
        <taxon>Ciliophora</taxon>
        <taxon>Intramacronucleata</taxon>
        <taxon>Oligohymenophorea</taxon>
        <taxon>Peniculida</taxon>
        <taxon>Parameciidae</taxon>
        <taxon>Paramecium</taxon>
    </lineage>
</organism>
<gene>
    <name evidence="1" type="ORF">PSON_ATCC_30995.1.T3160002</name>
</gene>
<dbReference type="PANTHER" id="PTHR33706:SF1">
    <property type="entry name" value="TPR REPEAT PROTEIN"/>
    <property type="match status" value="1"/>
</dbReference>
<reference evidence="1" key="1">
    <citation type="submission" date="2021-01" db="EMBL/GenBank/DDBJ databases">
        <authorList>
            <consortium name="Genoscope - CEA"/>
            <person name="William W."/>
        </authorList>
    </citation>
    <scope>NUCLEOTIDE SEQUENCE</scope>
</reference>